<protein>
    <submittedName>
        <fullName evidence="1">Uncharacterized protein</fullName>
    </submittedName>
</protein>
<proteinExistence type="predicted"/>
<evidence type="ECO:0000313" key="2">
    <source>
        <dbReference type="Proteomes" id="UP000011688"/>
    </source>
</evidence>
<dbReference type="AlphaFoldDB" id="L9X6N1"/>
<comment type="caution">
    <text evidence="1">The sequence shown here is derived from an EMBL/GenBank/DDBJ whole genome shotgun (WGS) entry which is preliminary data.</text>
</comment>
<organism evidence="1 2">
    <name type="scientific">Natronococcus amylolyticus DSM 10524</name>
    <dbReference type="NCBI Taxonomy" id="1227497"/>
    <lineage>
        <taxon>Archaea</taxon>
        <taxon>Methanobacteriati</taxon>
        <taxon>Methanobacteriota</taxon>
        <taxon>Stenosarchaea group</taxon>
        <taxon>Halobacteria</taxon>
        <taxon>Halobacteriales</taxon>
        <taxon>Natrialbaceae</taxon>
        <taxon>Natronococcus</taxon>
    </lineage>
</organism>
<dbReference type="EMBL" id="AOIB01000024">
    <property type="protein sequence ID" value="ELY57262.1"/>
    <property type="molecule type" value="Genomic_DNA"/>
</dbReference>
<name>L9X6N1_9EURY</name>
<evidence type="ECO:0000313" key="1">
    <source>
        <dbReference type="EMBL" id="ELY57262.1"/>
    </source>
</evidence>
<gene>
    <name evidence="1" type="ORF">C491_10769</name>
</gene>
<keyword evidence="2" id="KW-1185">Reference proteome</keyword>
<dbReference type="Proteomes" id="UP000011688">
    <property type="component" value="Unassembled WGS sequence"/>
</dbReference>
<accession>L9X6N1</accession>
<sequence length="102" mass="11840">MLRRSTAFDGREDRPDADGCVRGDRERRVVRVSDPIVLEWTPLNACRRRLIFEPRELGGWNRTEEERRNEEWHVVDHEVVTHVELDCSAPDGPSGVTTYRGP</sequence>
<reference evidence="1 2" key="1">
    <citation type="journal article" date="2014" name="PLoS Genet.">
        <title>Phylogenetically driven sequencing of extremely halophilic archaea reveals strategies for static and dynamic osmo-response.</title>
        <authorList>
            <person name="Becker E.A."/>
            <person name="Seitzer P.M."/>
            <person name="Tritt A."/>
            <person name="Larsen D."/>
            <person name="Krusor M."/>
            <person name="Yao A.I."/>
            <person name="Wu D."/>
            <person name="Madern D."/>
            <person name="Eisen J.A."/>
            <person name="Darling A.E."/>
            <person name="Facciotti M.T."/>
        </authorList>
    </citation>
    <scope>NUCLEOTIDE SEQUENCE [LARGE SCALE GENOMIC DNA]</scope>
    <source>
        <strain evidence="1 2">DSM 10524</strain>
    </source>
</reference>
<dbReference type="STRING" id="1227497.C491_10769"/>